<feature type="region of interest" description="Disordered" evidence="5">
    <location>
        <begin position="274"/>
        <end position="293"/>
    </location>
</feature>
<gene>
    <name evidence="8" type="ORF">PLOB_00041063</name>
</gene>
<dbReference type="Pfam" id="PF03167">
    <property type="entry name" value="UDG"/>
    <property type="match status" value="1"/>
</dbReference>
<evidence type="ECO:0000259" key="7">
    <source>
        <dbReference type="SMART" id="SM00986"/>
    </source>
</evidence>
<keyword evidence="6" id="KW-0732">Signal</keyword>
<reference evidence="8 9" key="1">
    <citation type="submission" date="2022-05" db="EMBL/GenBank/DDBJ databases">
        <authorList>
            <consortium name="Genoscope - CEA"/>
            <person name="William W."/>
        </authorList>
    </citation>
    <scope>NUCLEOTIDE SEQUENCE [LARGE SCALE GENOMIC DNA]</scope>
</reference>
<dbReference type="InterPro" id="IPR005122">
    <property type="entry name" value="Uracil-DNA_glycosylase-like"/>
</dbReference>
<sequence>MLRMSHMILVALVLLLAWSRNTECAMIDCNNAQYLTTSLDDFVASCRPETWKDFFDQEDVQNEITKTAKAMLKEAESYVIQPPMPQMFRALELVAPANIKVVILGQDPTPKPGMATGLAFSVANPLIVPTVLNVLLQLALEGFHVDVNNGDLTSWATQGVLLLNRALTIRQGETDSHKAWWEVFSKYLIQHISKNAQPSVWLLLGKEAQNYKRFIDTDKHYVIEGGHPSSMGGRANTFIGGQYFRCANNFLFRKGRLPVNWGWGTANSLRACPDEPKPAIVGGGPSKKPRRFK</sequence>
<dbReference type="SMART" id="SM00986">
    <property type="entry name" value="UDG"/>
    <property type="match status" value="1"/>
</dbReference>
<dbReference type="InterPro" id="IPR036895">
    <property type="entry name" value="Uracil-DNA_glycosylase-like_sf"/>
</dbReference>
<dbReference type="InterPro" id="IPR002043">
    <property type="entry name" value="UDG_fam1"/>
</dbReference>
<feature type="signal peptide" evidence="6">
    <location>
        <begin position="1"/>
        <end position="24"/>
    </location>
</feature>
<comment type="similarity">
    <text evidence="1">Belongs to the uracil-DNA glycosylase (UDG) superfamily. UNG family.</text>
</comment>
<evidence type="ECO:0000313" key="8">
    <source>
        <dbReference type="EMBL" id="CAH3188606.1"/>
    </source>
</evidence>
<proteinExistence type="inferred from homology"/>
<protein>
    <recommendedName>
        <fullName evidence="7">Uracil-DNA glycosylase-like domain-containing protein</fullName>
    </recommendedName>
</protein>
<evidence type="ECO:0000256" key="3">
    <source>
        <dbReference type="ARBA" id="ARBA00022801"/>
    </source>
</evidence>
<evidence type="ECO:0000256" key="5">
    <source>
        <dbReference type="SAM" id="MobiDB-lite"/>
    </source>
</evidence>
<dbReference type="Gene3D" id="3.40.470.10">
    <property type="entry name" value="Uracil-DNA glycosylase-like domain"/>
    <property type="match status" value="1"/>
</dbReference>
<dbReference type="PANTHER" id="PTHR11264">
    <property type="entry name" value="URACIL-DNA GLYCOSYLASE"/>
    <property type="match status" value="1"/>
</dbReference>
<keyword evidence="4" id="KW-0234">DNA repair</keyword>
<dbReference type="CDD" id="cd10027">
    <property type="entry name" value="UDG-F1-like"/>
    <property type="match status" value="1"/>
</dbReference>
<organism evidence="8 9">
    <name type="scientific">Porites lobata</name>
    <dbReference type="NCBI Taxonomy" id="104759"/>
    <lineage>
        <taxon>Eukaryota</taxon>
        <taxon>Metazoa</taxon>
        <taxon>Cnidaria</taxon>
        <taxon>Anthozoa</taxon>
        <taxon>Hexacorallia</taxon>
        <taxon>Scleractinia</taxon>
        <taxon>Fungiina</taxon>
        <taxon>Poritidae</taxon>
        <taxon>Porites</taxon>
    </lineage>
</organism>
<evidence type="ECO:0000256" key="4">
    <source>
        <dbReference type="ARBA" id="ARBA00023204"/>
    </source>
</evidence>
<dbReference type="SMART" id="SM00987">
    <property type="entry name" value="UreE_C"/>
    <property type="match status" value="1"/>
</dbReference>
<evidence type="ECO:0000256" key="2">
    <source>
        <dbReference type="ARBA" id="ARBA00022763"/>
    </source>
</evidence>
<dbReference type="SUPFAM" id="SSF52141">
    <property type="entry name" value="Uracil-DNA glycosylase-like"/>
    <property type="match status" value="1"/>
</dbReference>
<evidence type="ECO:0000313" key="9">
    <source>
        <dbReference type="Proteomes" id="UP001159405"/>
    </source>
</evidence>
<name>A0ABN8SD33_9CNID</name>
<keyword evidence="3" id="KW-0378">Hydrolase</keyword>
<keyword evidence="9" id="KW-1185">Reference proteome</keyword>
<evidence type="ECO:0000256" key="1">
    <source>
        <dbReference type="ARBA" id="ARBA00008184"/>
    </source>
</evidence>
<comment type="caution">
    <text evidence="8">The sequence shown here is derived from an EMBL/GenBank/DDBJ whole genome shotgun (WGS) entry which is preliminary data.</text>
</comment>
<keyword evidence="2" id="KW-0227">DNA damage</keyword>
<dbReference type="Proteomes" id="UP001159405">
    <property type="component" value="Unassembled WGS sequence"/>
</dbReference>
<dbReference type="EMBL" id="CALNXK010000637">
    <property type="protein sequence ID" value="CAH3188606.1"/>
    <property type="molecule type" value="Genomic_DNA"/>
</dbReference>
<dbReference type="NCBIfam" id="NF003592">
    <property type="entry name" value="PRK05254.1-5"/>
    <property type="match status" value="1"/>
</dbReference>
<feature type="chain" id="PRO_5045119217" description="Uracil-DNA glycosylase-like domain-containing protein" evidence="6">
    <location>
        <begin position="25"/>
        <end position="293"/>
    </location>
</feature>
<feature type="domain" description="Uracil-DNA glycosylase-like" evidence="7">
    <location>
        <begin position="92"/>
        <end position="251"/>
    </location>
</feature>
<accession>A0ABN8SD33</accession>
<dbReference type="PANTHER" id="PTHR11264:SF0">
    <property type="entry name" value="URACIL-DNA GLYCOSYLASE"/>
    <property type="match status" value="1"/>
</dbReference>
<evidence type="ECO:0000256" key="6">
    <source>
        <dbReference type="SAM" id="SignalP"/>
    </source>
</evidence>